<dbReference type="EMBL" id="CM041542">
    <property type="protein sequence ID" value="KAI3364987.1"/>
    <property type="molecule type" value="Genomic_DNA"/>
</dbReference>
<sequence length="340" mass="37776">MEKHVAQIHVGMLLLALCLHLEAAAAGMLRVDGAQDGGGGSGDTISHSLTLVQRLEALLVQGNGSDVSLRVETPSADEMKVIQAHSLVLSLQSPVFEEMLLSRNGSTLVLKESSDCAAVFDDKFIRYLYCGEISLRLDQATPLHKLATKYQVMGLQQGITQYMTQNLARDSSSGHVAGWYEYALQAGDVTLRDSCLQFMAWNLSSVLQSGEWVTISSQLLMSLLQRSDLILQSEMELFAALEAWIIQNEPDGLTAENALRAVRYAMMPPRELFRLQTQSSILARYQESVRDLLYMSYQFHSASPLHMAKYFERELQPLHAQELPVAVVGVALDHQQPHTR</sequence>
<evidence type="ECO:0000313" key="2">
    <source>
        <dbReference type="Proteomes" id="UP000831701"/>
    </source>
</evidence>
<keyword evidence="2" id="KW-1185">Reference proteome</keyword>
<accession>A0ACB8WCG6</accession>
<evidence type="ECO:0000313" key="1">
    <source>
        <dbReference type="EMBL" id="KAI3364987.1"/>
    </source>
</evidence>
<proteinExistence type="predicted"/>
<gene>
    <name evidence="1" type="ORF">L3Q82_000949</name>
</gene>
<protein>
    <submittedName>
        <fullName evidence="1">Uncharacterized protein</fullName>
    </submittedName>
</protein>
<organism evidence="1 2">
    <name type="scientific">Scortum barcoo</name>
    <name type="common">barcoo grunter</name>
    <dbReference type="NCBI Taxonomy" id="214431"/>
    <lineage>
        <taxon>Eukaryota</taxon>
        <taxon>Metazoa</taxon>
        <taxon>Chordata</taxon>
        <taxon>Craniata</taxon>
        <taxon>Vertebrata</taxon>
        <taxon>Euteleostomi</taxon>
        <taxon>Actinopterygii</taxon>
        <taxon>Neopterygii</taxon>
        <taxon>Teleostei</taxon>
        <taxon>Neoteleostei</taxon>
        <taxon>Acanthomorphata</taxon>
        <taxon>Eupercaria</taxon>
        <taxon>Centrarchiformes</taxon>
        <taxon>Terapontoidei</taxon>
        <taxon>Terapontidae</taxon>
        <taxon>Scortum</taxon>
    </lineage>
</organism>
<dbReference type="Proteomes" id="UP000831701">
    <property type="component" value="Chromosome 12"/>
</dbReference>
<name>A0ACB8WCG6_9TELE</name>
<reference evidence="1" key="1">
    <citation type="submission" date="2022-04" db="EMBL/GenBank/DDBJ databases">
        <title>Jade perch genome.</title>
        <authorList>
            <person name="Chao B."/>
        </authorList>
    </citation>
    <scope>NUCLEOTIDE SEQUENCE</scope>
    <source>
        <strain evidence="1">CB-2022</strain>
    </source>
</reference>
<comment type="caution">
    <text evidence="1">The sequence shown here is derived from an EMBL/GenBank/DDBJ whole genome shotgun (WGS) entry which is preliminary data.</text>
</comment>